<dbReference type="Gene3D" id="3.40.50.1000">
    <property type="entry name" value="HAD superfamily/HAD-like"/>
    <property type="match status" value="1"/>
</dbReference>
<dbReference type="InterPro" id="IPR023214">
    <property type="entry name" value="HAD_sf"/>
</dbReference>
<dbReference type="PANTHER" id="PTHR43611:SF3">
    <property type="entry name" value="FLAVIN MONONUCLEOTIDE HYDROLASE 1, CHLOROPLATIC"/>
    <property type="match status" value="1"/>
</dbReference>
<name>A0A291QMT8_9ACTN</name>
<proteinExistence type="predicted"/>
<dbReference type="SFLD" id="SFLDS00003">
    <property type="entry name" value="Haloacid_Dehalogenase"/>
    <property type="match status" value="1"/>
</dbReference>
<dbReference type="PRINTS" id="PR00413">
    <property type="entry name" value="HADHALOGNASE"/>
</dbReference>
<dbReference type="KEGG" id="sfk:KY5_7808c"/>
<protein>
    <submittedName>
        <fullName evidence="1">HAD-superfamily hydrolase subfamily IA, variant 3</fullName>
    </submittedName>
</protein>
<evidence type="ECO:0000313" key="1">
    <source>
        <dbReference type="EMBL" id="ATL32826.1"/>
    </source>
</evidence>
<evidence type="ECO:0000313" key="2">
    <source>
        <dbReference type="Proteomes" id="UP000221011"/>
    </source>
</evidence>
<dbReference type="Proteomes" id="UP000221011">
    <property type="component" value="Chromosome"/>
</dbReference>
<gene>
    <name evidence="1" type="ORF">KY5_7808c</name>
</gene>
<dbReference type="CDD" id="cd02603">
    <property type="entry name" value="HAD_sEH-N_like"/>
    <property type="match status" value="1"/>
</dbReference>
<dbReference type="SUPFAM" id="SSF56784">
    <property type="entry name" value="HAD-like"/>
    <property type="match status" value="1"/>
</dbReference>
<dbReference type="EMBL" id="CP022685">
    <property type="protein sequence ID" value="ATL32826.1"/>
    <property type="molecule type" value="Genomic_DNA"/>
</dbReference>
<keyword evidence="2" id="KW-1185">Reference proteome</keyword>
<dbReference type="NCBIfam" id="TIGR01509">
    <property type="entry name" value="HAD-SF-IA-v3"/>
    <property type="match status" value="1"/>
</dbReference>
<dbReference type="AlphaFoldDB" id="A0A291QMT8"/>
<dbReference type="InterPro" id="IPR036412">
    <property type="entry name" value="HAD-like_sf"/>
</dbReference>
<organism evidence="1 2">
    <name type="scientific">Streptomyces formicae</name>
    <dbReference type="NCBI Taxonomy" id="1616117"/>
    <lineage>
        <taxon>Bacteria</taxon>
        <taxon>Bacillati</taxon>
        <taxon>Actinomycetota</taxon>
        <taxon>Actinomycetes</taxon>
        <taxon>Kitasatosporales</taxon>
        <taxon>Streptomycetaceae</taxon>
        <taxon>Streptomyces</taxon>
    </lineage>
</organism>
<dbReference type="RefSeq" id="WP_098246701.1">
    <property type="nucleotide sequence ID" value="NZ_CP022685.1"/>
</dbReference>
<dbReference type="GO" id="GO:0016787">
    <property type="term" value="F:hydrolase activity"/>
    <property type="evidence" value="ECO:0007669"/>
    <property type="project" value="UniProtKB-KW"/>
</dbReference>
<accession>A0A291QMT8</accession>
<keyword evidence="1" id="KW-0378">Hydrolase</keyword>
<dbReference type="Pfam" id="PF00702">
    <property type="entry name" value="Hydrolase"/>
    <property type="match status" value="1"/>
</dbReference>
<reference evidence="1 2" key="1">
    <citation type="submission" date="2017-08" db="EMBL/GenBank/DDBJ databases">
        <title>Complete Genome Sequence of Streptomyces formicae KY5, the formicamycin producer.</title>
        <authorList>
            <person name="Holmes N.A."/>
            <person name="Devine R."/>
            <person name="Qin Z."/>
            <person name="Seipke R.F."/>
            <person name="Wilkinson B."/>
            <person name="Hutchings M.I."/>
        </authorList>
    </citation>
    <scope>NUCLEOTIDE SEQUENCE [LARGE SCALE GENOMIC DNA]</scope>
    <source>
        <strain evidence="1 2">KY5</strain>
    </source>
</reference>
<dbReference type="SFLD" id="SFLDG01129">
    <property type="entry name" value="C1.5:_HAD__Beta-PGM__Phosphata"/>
    <property type="match status" value="1"/>
</dbReference>
<dbReference type="PANTHER" id="PTHR43611">
    <property type="entry name" value="ALPHA-D-GLUCOSE 1-PHOSPHATE PHOSPHATASE"/>
    <property type="match status" value="1"/>
</dbReference>
<sequence>MILFDMFGVIARHQSPDGKDRVAAIAGAPDTAFWDAYWGLRQPYDRGDVTGPAYWRRVADELGTDFDERRIAQLVEADIASWSAVEETMVALIEELAAAGRPIALLSNIPEELAAHYEERHSWLKRFQVRAFSCRIGHAKPEPGAYLWCLEALGAAPDDVLFVDDREENIRAAEALGLRGHLFTSPANLREALGLSV</sequence>
<dbReference type="InterPro" id="IPR006439">
    <property type="entry name" value="HAD-SF_hydro_IA"/>
</dbReference>